<evidence type="ECO:0000256" key="3">
    <source>
        <dbReference type="ARBA" id="ARBA00022475"/>
    </source>
</evidence>
<organism evidence="11 12">
    <name type="scientific">Microbacterium betulae</name>
    <dbReference type="NCBI Taxonomy" id="2981139"/>
    <lineage>
        <taxon>Bacteria</taxon>
        <taxon>Bacillati</taxon>
        <taxon>Actinomycetota</taxon>
        <taxon>Actinomycetes</taxon>
        <taxon>Micrococcales</taxon>
        <taxon>Microbacteriaceae</taxon>
        <taxon>Microbacterium</taxon>
    </lineage>
</organism>
<dbReference type="InterPro" id="IPR051535">
    <property type="entry name" value="Siderophore_ABC-ATPase"/>
</dbReference>
<evidence type="ECO:0000256" key="6">
    <source>
        <dbReference type="ARBA" id="ARBA00022840"/>
    </source>
</evidence>
<evidence type="ECO:0000259" key="10">
    <source>
        <dbReference type="PROSITE" id="PS50893"/>
    </source>
</evidence>
<dbReference type="PROSITE" id="PS00211">
    <property type="entry name" value="ABC_TRANSPORTER_1"/>
    <property type="match status" value="1"/>
</dbReference>
<dbReference type="GO" id="GO:0005524">
    <property type="term" value="F:ATP binding"/>
    <property type="evidence" value="ECO:0007669"/>
    <property type="project" value="UniProtKB-KW"/>
</dbReference>
<keyword evidence="9" id="KW-0472">Membrane</keyword>
<evidence type="ECO:0000256" key="4">
    <source>
        <dbReference type="ARBA" id="ARBA00022496"/>
    </source>
</evidence>
<dbReference type="InterPro" id="IPR003439">
    <property type="entry name" value="ABC_transporter-like_ATP-bd"/>
</dbReference>
<dbReference type="CDD" id="cd03214">
    <property type="entry name" value="ABC_Iron-Siderophores_B12_Hemin"/>
    <property type="match status" value="1"/>
</dbReference>
<dbReference type="RefSeq" id="WP_317139786.1">
    <property type="nucleotide sequence ID" value="NZ_CP118157.1"/>
</dbReference>
<evidence type="ECO:0000313" key="12">
    <source>
        <dbReference type="Proteomes" id="UP001305498"/>
    </source>
</evidence>
<keyword evidence="8" id="KW-0406">Ion transport</keyword>
<comment type="subcellular location">
    <subcellularLocation>
        <location evidence="1">Cell membrane</location>
        <topology evidence="1">Peripheral membrane protein</topology>
    </subcellularLocation>
</comment>
<dbReference type="PANTHER" id="PTHR42771">
    <property type="entry name" value="IRON(3+)-HYDROXAMATE IMPORT ATP-BINDING PROTEIN FHUC"/>
    <property type="match status" value="1"/>
</dbReference>
<dbReference type="PROSITE" id="PS50893">
    <property type="entry name" value="ABC_TRANSPORTER_2"/>
    <property type="match status" value="1"/>
</dbReference>
<evidence type="ECO:0000313" key="11">
    <source>
        <dbReference type="EMBL" id="WOF23315.1"/>
    </source>
</evidence>
<keyword evidence="6 11" id="KW-0067">ATP-binding</keyword>
<protein>
    <submittedName>
        <fullName evidence="11">ABC transporter ATP-binding protein</fullName>
    </submittedName>
</protein>
<proteinExistence type="predicted"/>
<dbReference type="SMART" id="SM00382">
    <property type="entry name" value="AAA"/>
    <property type="match status" value="1"/>
</dbReference>
<dbReference type="GO" id="GO:0006826">
    <property type="term" value="P:iron ion transport"/>
    <property type="evidence" value="ECO:0007669"/>
    <property type="project" value="UniProtKB-KW"/>
</dbReference>
<dbReference type="Gene3D" id="3.40.50.300">
    <property type="entry name" value="P-loop containing nucleotide triphosphate hydrolases"/>
    <property type="match status" value="1"/>
</dbReference>
<dbReference type="KEGG" id="mbet:N8K70_01190"/>
<evidence type="ECO:0000256" key="1">
    <source>
        <dbReference type="ARBA" id="ARBA00004202"/>
    </source>
</evidence>
<name>A0AA97FJA6_9MICO</name>
<dbReference type="InterPro" id="IPR027417">
    <property type="entry name" value="P-loop_NTPase"/>
</dbReference>
<keyword evidence="7" id="KW-0408">Iron</keyword>
<feature type="domain" description="ABC transporter" evidence="10">
    <location>
        <begin position="5"/>
        <end position="240"/>
    </location>
</feature>
<evidence type="ECO:0000256" key="8">
    <source>
        <dbReference type="ARBA" id="ARBA00023065"/>
    </source>
</evidence>
<dbReference type="SUPFAM" id="SSF52540">
    <property type="entry name" value="P-loop containing nucleoside triphosphate hydrolases"/>
    <property type="match status" value="1"/>
</dbReference>
<evidence type="ECO:0000256" key="9">
    <source>
        <dbReference type="ARBA" id="ARBA00023136"/>
    </source>
</evidence>
<dbReference type="GO" id="GO:0016887">
    <property type="term" value="F:ATP hydrolysis activity"/>
    <property type="evidence" value="ECO:0007669"/>
    <property type="project" value="InterPro"/>
</dbReference>
<sequence length="264" mass="28422">MTGALRTHGLRVDLGGRTVLDDIGVDIAAGATTAIVGPNGSGKSTLLRCLARLQDHRGAVTLDGEDVRRMPARAFARRVALLPQAPIAPDNLTIVDLVTRGRDPYRRWYDQWSSADEAVVHEAIERTGLTDLADRPLETLSGGQRQRAWVALALAQSADVLLLDEPTTYLDIAHQLDVLETVAELQRERGMTVVMVLHDLGLAVRYADHIVAVHGGAIAAAGPAGSVVTPELLRTVFGIDASLLEDPRTGRPVIVPHRAVRSRD</sequence>
<dbReference type="GO" id="GO:0005886">
    <property type="term" value="C:plasma membrane"/>
    <property type="evidence" value="ECO:0007669"/>
    <property type="project" value="UniProtKB-SubCell"/>
</dbReference>
<dbReference type="Pfam" id="PF00005">
    <property type="entry name" value="ABC_tran"/>
    <property type="match status" value="1"/>
</dbReference>
<keyword evidence="3" id="KW-1003">Cell membrane</keyword>
<dbReference type="Proteomes" id="UP001305498">
    <property type="component" value="Chromosome"/>
</dbReference>
<dbReference type="AlphaFoldDB" id="A0AA97FJA6"/>
<dbReference type="InterPro" id="IPR003593">
    <property type="entry name" value="AAA+_ATPase"/>
</dbReference>
<accession>A0AA97FJA6</accession>
<evidence type="ECO:0000256" key="7">
    <source>
        <dbReference type="ARBA" id="ARBA00023004"/>
    </source>
</evidence>
<evidence type="ECO:0000256" key="5">
    <source>
        <dbReference type="ARBA" id="ARBA00022741"/>
    </source>
</evidence>
<gene>
    <name evidence="11" type="ORF">N8K70_01190</name>
</gene>
<dbReference type="EMBL" id="CP118157">
    <property type="protein sequence ID" value="WOF23315.1"/>
    <property type="molecule type" value="Genomic_DNA"/>
</dbReference>
<keyword evidence="5" id="KW-0547">Nucleotide-binding</keyword>
<reference evidence="11 12" key="1">
    <citation type="submission" date="2023-02" db="EMBL/GenBank/DDBJ databases">
        <title>Microbacterium betulae sp. nov., isolated from birch wood.</title>
        <authorList>
            <person name="Pasciak M."/>
            <person name="Pawlik K.J."/>
            <person name="Martynowski D."/>
            <person name="Laczmanski L."/>
            <person name="Ciekot J."/>
            <person name="Szponar B."/>
            <person name="Wojcik-Fatla A."/>
            <person name="Mackiewicz B."/>
            <person name="Farian E."/>
            <person name="Cholewa G."/>
            <person name="Cholewa A."/>
            <person name="Dutkiewicz J."/>
        </authorList>
    </citation>
    <scope>NUCLEOTIDE SEQUENCE [LARGE SCALE GENOMIC DNA]</scope>
    <source>
        <strain evidence="11 12">AB</strain>
    </source>
</reference>
<keyword evidence="2" id="KW-0813">Transport</keyword>
<evidence type="ECO:0000256" key="2">
    <source>
        <dbReference type="ARBA" id="ARBA00022448"/>
    </source>
</evidence>
<dbReference type="FunFam" id="3.40.50.300:FF:000134">
    <property type="entry name" value="Iron-enterobactin ABC transporter ATP-binding protein"/>
    <property type="match status" value="1"/>
</dbReference>
<dbReference type="PANTHER" id="PTHR42771:SF2">
    <property type="entry name" value="IRON(3+)-HYDROXAMATE IMPORT ATP-BINDING PROTEIN FHUC"/>
    <property type="match status" value="1"/>
</dbReference>
<keyword evidence="12" id="KW-1185">Reference proteome</keyword>
<keyword evidence="4" id="KW-0410">Iron transport</keyword>
<dbReference type="InterPro" id="IPR017871">
    <property type="entry name" value="ABC_transporter-like_CS"/>
</dbReference>